<feature type="region of interest" description="Disordered" evidence="1">
    <location>
        <begin position="287"/>
        <end position="306"/>
    </location>
</feature>
<name>A0A8H7S2L2_9FUNG</name>
<dbReference type="EMBL" id="JAEPRB010000106">
    <property type="protein sequence ID" value="KAG2221539.1"/>
    <property type="molecule type" value="Genomic_DNA"/>
</dbReference>
<gene>
    <name evidence="2" type="ORF">INT45_004533</name>
</gene>
<feature type="region of interest" description="Disordered" evidence="1">
    <location>
        <begin position="1"/>
        <end position="44"/>
    </location>
</feature>
<keyword evidence="3" id="KW-1185">Reference proteome</keyword>
<dbReference type="AlphaFoldDB" id="A0A8H7S2L2"/>
<accession>A0A8H7S2L2</accession>
<dbReference type="OrthoDB" id="1028014at2759"/>
<dbReference type="PANTHER" id="PTHR34776">
    <property type="entry name" value="F17F16.3 PROTEIN"/>
    <property type="match status" value="1"/>
</dbReference>
<reference evidence="2 3" key="1">
    <citation type="submission" date="2020-12" db="EMBL/GenBank/DDBJ databases">
        <title>Metabolic potential, ecology and presence of endohyphal bacteria is reflected in genomic diversity of Mucoromycotina.</title>
        <authorList>
            <person name="Muszewska A."/>
            <person name="Okrasinska A."/>
            <person name="Steczkiewicz K."/>
            <person name="Drgas O."/>
            <person name="Orlowska M."/>
            <person name="Perlinska-Lenart U."/>
            <person name="Aleksandrzak-Piekarczyk T."/>
            <person name="Szatraj K."/>
            <person name="Zielenkiewicz U."/>
            <person name="Pilsyk S."/>
            <person name="Malc E."/>
            <person name="Mieczkowski P."/>
            <person name="Kruszewska J.S."/>
            <person name="Biernat P."/>
            <person name="Pawlowska J."/>
        </authorList>
    </citation>
    <scope>NUCLEOTIDE SEQUENCE [LARGE SCALE GENOMIC DNA]</scope>
    <source>
        <strain evidence="2 3">CBS 142.35</strain>
    </source>
</reference>
<protein>
    <submittedName>
        <fullName evidence="2">Uncharacterized protein</fullName>
    </submittedName>
</protein>
<evidence type="ECO:0000313" key="2">
    <source>
        <dbReference type="EMBL" id="KAG2221539.1"/>
    </source>
</evidence>
<proteinExistence type="predicted"/>
<organism evidence="2 3">
    <name type="scientific">Circinella minor</name>
    <dbReference type="NCBI Taxonomy" id="1195481"/>
    <lineage>
        <taxon>Eukaryota</taxon>
        <taxon>Fungi</taxon>
        <taxon>Fungi incertae sedis</taxon>
        <taxon>Mucoromycota</taxon>
        <taxon>Mucoromycotina</taxon>
        <taxon>Mucoromycetes</taxon>
        <taxon>Mucorales</taxon>
        <taxon>Lichtheimiaceae</taxon>
        <taxon>Circinella</taxon>
    </lineage>
</organism>
<dbReference type="PANTHER" id="PTHR34776:SF1">
    <property type="entry name" value="F17F16.3 PROTEIN"/>
    <property type="match status" value="1"/>
</dbReference>
<dbReference type="Proteomes" id="UP000646827">
    <property type="component" value="Unassembled WGS sequence"/>
</dbReference>
<feature type="compositionally biased region" description="Basic and acidic residues" evidence="1">
    <location>
        <begin position="8"/>
        <end position="44"/>
    </location>
</feature>
<sequence>MPPKRGTKRDSKDEGKNKDEPPEKKTKQSKTEEDKNNSSQEDKPTILEKGHIYFLYRPKVDTEKVSDASDVQKVYMVLKPYWNSSQSKREPTLIVLGKKMLPDTQKHSRYWGFVAEASKNLDDVAGAFKEQFYETKTKGERTIEPSRPMGSGVYEITTHHGHSHLAYMLTLPDKPHDVQKAFNIDEQASIVIAVKNPSKPSPPQGGLSGKQKADYPESLMELFQDRRFVSMDTTSEFLNYKYCELMLIGATEKITKELGEAGKELEKMEKKDEEHIEHVGVDKSVFDELDLEKKSNPAEPLKGEWT</sequence>
<evidence type="ECO:0000256" key="1">
    <source>
        <dbReference type="SAM" id="MobiDB-lite"/>
    </source>
</evidence>
<comment type="caution">
    <text evidence="2">The sequence shown here is derived from an EMBL/GenBank/DDBJ whole genome shotgun (WGS) entry which is preliminary data.</text>
</comment>
<evidence type="ECO:0000313" key="3">
    <source>
        <dbReference type="Proteomes" id="UP000646827"/>
    </source>
</evidence>